<dbReference type="Gene3D" id="3.40.366.10">
    <property type="entry name" value="Malonyl-Coenzyme A Acyl Carrier Protein, domain 2"/>
    <property type="match status" value="1"/>
</dbReference>
<dbReference type="PROSITE" id="PS52019">
    <property type="entry name" value="PKS_MFAS_DH"/>
    <property type="match status" value="1"/>
</dbReference>
<keyword evidence="5" id="KW-0521">NADP</keyword>
<dbReference type="Pfam" id="PF08240">
    <property type="entry name" value="ADH_N"/>
    <property type="match status" value="1"/>
</dbReference>
<dbReference type="InterPro" id="IPR016035">
    <property type="entry name" value="Acyl_Trfase/lysoPLipase"/>
</dbReference>
<dbReference type="GO" id="GO:0016491">
    <property type="term" value="F:oxidoreductase activity"/>
    <property type="evidence" value="ECO:0007669"/>
    <property type="project" value="UniProtKB-KW"/>
</dbReference>
<dbReference type="GO" id="GO:0006633">
    <property type="term" value="P:fatty acid biosynthetic process"/>
    <property type="evidence" value="ECO:0007669"/>
    <property type="project" value="InterPro"/>
</dbReference>
<dbReference type="InterPro" id="IPR049552">
    <property type="entry name" value="PKS_DH_N"/>
</dbReference>
<dbReference type="InterPro" id="IPR006162">
    <property type="entry name" value="Ppantetheine_attach_site"/>
</dbReference>
<evidence type="ECO:0000313" key="14">
    <source>
        <dbReference type="Proteomes" id="UP000557566"/>
    </source>
</evidence>
<reference evidence="13 14" key="1">
    <citation type="journal article" date="2020" name="Genome Biol. Evol.">
        <title>A new high-quality draft genome assembly of the Chinese cordyceps Ophiocordyceps sinensis.</title>
        <authorList>
            <person name="Shu R."/>
            <person name="Zhang J."/>
            <person name="Meng Q."/>
            <person name="Zhang H."/>
            <person name="Zhou G."/>
            <person name="Li M."/>
            <person name="Wu P."/>
            <person name="Zhao Y."/>
            <person name="Chen C."/>
            <person name="Qin Q."/>
        </authorList>
    </citation>
    <scope>NUCLEOTIDE SEQUENCE [LARGE SCALE GENOMIC DNA]</scope>
    <source>
        <strain evidence="13 14">IOZ07</strain>
    </source>
</reference>
<dbReference type="Gene3D" id="3.40.47.10">
    <property type="match status" value="1"/>
</dbReference>
<dbReference type="Pfam" id="PF14765">
    <property type="entry name" value="PS-DH"/>
    <property type="match status" value="1"/>
</dbReference>
<keyword evidence="2" id="KW-0596">Phosphopantetheine</keyword>
<dbReference type="Proteomes" id="UP000557566">
    <property type="component" value="Unassembled WGS sequence"/>
</dbReference>
<dbReference type="Pfam" id="PF08659">
    <property type="entry name" value="KR"/>
    <property type="match status" value="1"/>
</dbReference>
<dbReference type="GO" id="GO:0044550">
    <property type="term" value="P:secondary metabolite biosynthetic process"/>
    <property type="evidence" value="ECO:0007669"/>
    <property type="project" value="TreeGrafter"/>
</dbReference>
<evidence type="ECO:0000259" key="10">
    <source>
        <dbReference type="PROSITE" id="PS50075"/>
    </source>
</evidence>
<comment type="caution">
    <text evidence="13">The sequence shown here is derived from an EMBL/GenBank/DDBJ whole genome shotgun (WGS) entry which is preliminary data.</text>
</comment>
<dbReference type="InterPro" id="IPR036291">
    <property type="entry name" value="NAD(P)-bd_dom_sf"/>
</dbReference>
<dbReference type="CDD" id="cd00833">
    <property type="entry name" value="PKS"/>
    <property type="match status" value="1"/>
</dbReference>
<evidence type="ECO:0000313" key="13">
    <source>
        <dbReference type="EMBL" id="KAF4506076.1"/>
    </source>
</evidence>
<dbReference type="SUPFAM" id="SSF52151">
    <property type="entry name" value="FabD/lysophospholipase-like"/>
    <property type="match status" value="1"/>
</dbReference>
<dbReference type="InterPro" id="IPR020807">
    <property type="entry name" value="PKS_DH"/>
</dbReference>
<dbReference type="InterPro" id="IPR020843">
    <property type="entry name" value="ER"/>
</dbReference>
<dbReference type="OrthoDB" id="329835at2759"/>
<evidence type="ECO:0000256" key="3">
    <source>
        <dbReference type="ARBA" id="ARBA00022553"/>
    </source>
</evidence>
<keyword evidence="4" id="KW-0808">Transferase</keyword>
<evidence type="ECO:0000256" key="4">
    <source>
        <dbReference type="ARBA" id="ARBA00022679"/>
    </source>
</evidence>
<feature type="domain" description="Ketosynthase family 3 (KS3)" evidence="11">
    <location>
        <begin position="3"/>
        <end position="414"/>
    </location>
</feature>
<dbReference type="Pfam" id="PF13602">
    <property type="entry name" value="ADH_zinc_N_2"/>
    <property type="match status" value="1"/>
</dbReference>
<dbReference type="Pfam" id="PF16197">
    <property type="entry name" value="KAsynt_C_assoc"/>
    <property type="match status" value="1"/>
</dbReference>
<feature type="domain" description="PKS/mFAS DH" evidence="12">
    <location>
        <begin position="895"/>
        <end position="1211"/>
    </location>
</feature>
<dbReference type="PANTHER" id="PTHR43775:SF29">
    <property type="entry name" value="ASPERFURANONE POLYKETIDE SYNTHASE AFOG-RELATED"/>
    <property type="match status" value="1"/>
</dbReference>
<evidence type="ECO:0000256" key="1">
    <source>
        <dbReference type="ARBA" id="ARBA00005179"/>
    </source>
</evidence>
<accession>A0A8H4LW86</accession>
<evidence type="ECO:0000256" key="8">
    <source>
        <dbReference type="ARBA" id="ARBA00023315"/>
    </source>
</evidence>
<dbReference type="SMART" id="SM00827">
    <property type="entry name" value="PKS_AT"/>
    <property type="match status" value="1"/>
</dbReference>
<dbReference type="InterPro" id="IPR014031">
    <property type="entry name" value="Ketoacyl_synth_C"/>
</dbReference>
<dbReference type="InterPro" id="IPR013968">
    <property type="entry name" value="PKS_KR"/>
</dbReference>
<comment type="pathway">
    <text evidence="1">Secondary metabolite biosynthesis.</text>
</comment>
<dbReference type="SMART" id="SM00825">
    <property type="entry name" value="PKS_KS"/>
    <property type="match status" value="1"/>
</dbReference>
<dbReference type="Gene3D" id="3.40.50.720">
    <property type="entry name" value="NAD(P)-binding Rossmann-like Domain"/>
    <property type="match status" value="1"/>
</dbReference>
<dbReference type="InterPro" id="IPR011032">
    <property type="entry name" value="GroES-like_sf"/>
</dbReference>
<dbReference type="SMART" id="SM00822">
    <property type="entry name" value="PKS_KR"/>
    <property type="match status" value="1"/>
</dbReference>
<evidence type="ECO:0000256" key="2">
    <source>
        <dbReference type="ARBA" id="ARBA00022450"/>
    </source>
</evidence>
<dbReference type="Gene3D" id="3.40.50.150">
    <property type="entry name" value="Vaccinia Virus protein VP39"/>
    <property type="match status" value="1"/>
</dbReference>
<feature type="active site" description="Proton acceptor; for dehydratase activity" evidence="9">
    <location>
        <position position="927"/>
    </location>
</feature>
<evidence type="ECO:0008006" key="15">
    <source>
        <dbReference type="Google" id="ProtNLM"/>
    </source>
</evidence>
<dbReference type="InterPro" id="IPR049551">
    <property type="entry name" value="PKS_DH_C"/>
</dbReference>
<feature type="region of interest" description="N-terminal hotdog fold" evidence="9">
    <location>
        <begin position="895"/>
        <end position="1027"/>
    </location>
</feature>
<keyword evidence="3" id="KW-0597">Phosphoprotein</keyword>
<keyword evidence="14" id="KW-1185">Reference proteome</keyword>
<dbReference type="InterPro" id="IPR050091">
    <property type="entry name" value="PKS_NRPS_Biosynth_Enz"/>
</dbReference>
<feature type="domain" description="Carrier" evidence="10">
    <location>
        <begin position="2428"/>
        <end position="2505"/>
    </location>
</feature>
<dbReference type="GO" id="GO:0004315">
    <property type="term" value="F:3-oxoacyl-[acyl-carrier-protein] synthase activity"/>
    <property type="evidence" value="ECO:0007669"/>
    <property type="project" value="InterPro"/>
</dbReference>
<feature type="region of interest" description="C-terminal hotdog fold" evidence="9">
    <location>
        <begin position="1056"/>
        <end position="1211"/>
    </location>
</feature>
<dbReference type="SUPFAM" id="SSF55048">
    <property type="entry name" value="Probable ACP-binding domain of malonyl-CoA ACP transacylase"/>
    <property type="match status" value="1"/>
</dbReference>
<dbReference type="InterPro" id="IPR018201">
    <property type="entry name" value="Ketoacyl_synth_AS"/>
</dbReference>
<dbReference type="InterPro" id="IPR032821">
    <property type="entry name" value="PKS_assoc"/>
</dbReference>
<name>A0A8H4LW86_9HYPO</name>
<feature type="active site" description="Proton donor; for dehydratase activity" evidence="9">
    <location>
        <position position="1121"/>
    </location>
</feature>
<dbReference type="SUPFAM" id="SSF50129">
    <property type="entry name" value="GroES-like"/>
    <property type="match status" value="1"/>
</dbReference>
<dbReference type="InterPro" id="IPR049900">
    <property type="entry name" value="PKS_mFAS_DH"/>
</dbReference>
<evidence type="ECO:0000256" key="6">
    <source>
        <dbReference type="ARBA" id="ARBA00023002"/>
    </source>
</evidence>
<evidence type="ECO:0000259" key="12">
    <source>
        <dbReference type="PROSITE" id="PS52019"/>
    </source>
</evidence>
<dbReference type="Gene3D" id="3.90.180.10">
    <property type="entry name" value="Medium-chain alcohol dehydrogenases, catalytic domain"/>
    <property type="match status" value="1"/>
</dbReference>
<dbReference type="Pfam" id="PF21089">
    <property type="entry name" value="PKS_DH_N"/>
    <property type="match status" value="1"/>
</dbReference>
<dbReference type="PANTHER" id="PTHR43775">
    <property type="entry name" value="FATTY ACID SYNTHASE"/>
    <property type="match status" value="1"/>
</dbReference>
<dbReference type="InterPro" id="IPR020806">
    <property type="entry name" value="PKS_PP-bd"/>
</dbReference>
<dbReference type="InterPro" id="IPR013154">
    <property type="entry name" value="ADH-like_N"/>
</dbReference>
<dbReference type="Gene3D" id="3.10.129.110">
    <property type="entry name" value="Polyketide synthase dehydratase"/>
    <property type="match status" value="1"/>
</dbReference>
<dbReference type="Pfam" id="PF02801">
    <property type="entry name" value="Ketoacyl-synt_C"/>
    <property type="match status" value="1"/>
</dbReference>
<dbReference type="GO" id="GO:0031177">
    <property type="term" value="F:phosphopantetheine binding"/>
    <property type="evidence" value="ECO:0007669"/>
    <property type="project" value="InterPro"/>
</dbReference>
<dbReference type="Pfam" id="PF08242">
    <property type="entry name" value="Methyltransf_12"/>
    <property type="match status" value="1"/>
</dbReference>
<dbReference type="GO" id="GO:0004312">
    <property type="term" value="F:fatty acid synthase activity"/>
    <property type="evidence" value="ECO:0007669"/>
    <property type="project" value="TreeGrafter"/>
</dbReference>
<dbReference type="EMBL" id="JAAVMX010000007">
    <property type="protein sequence ID" value="KAF4506076.1"/>
    <property type="molecule type" value="Genomic_DNA"/>
</dbReference>
<dbReference type="Gene3D" id="1.10.1200.10">
    <property type="entry name" value="ACP-like"/>
    <property type="match status" value="1"/>
</dbReference>
<dbReference type="Pfam" id="PF23297">
    <property type="entry name" value="ACP_SdgA_C"/>
    <property type="match status" value="1"/>
</dbReference>
<evidence type="ECO:0000256" key="7">
    <source>
        <dbReference type="ARBA" id="ARBA00023268"/>
    </source>
</evidence>
<dbReference type="PROSITE" id="PS00606">
    <property type="entry name" value="KS3_1"/>
    <property type="match status" value="1"/>
</dbReference>
<dbReference type="InterPro" id="IPR013217">
    <property type="entry name" value="Methyltransf_12"/>
</dbReference>
<dbReference type="InterPro" id="IPR042104">
    <property type="entry name" value="PKS_dehydratase_sf"/>
</dbReference>
<dbReference type="InterPro" id="IPR009081">
    <property type="entry name" value="PP-bd_ACP"/>
</dbReference>
<dbReference type="PROSITE" id="PS52004">
    <property type="entry name" value="KS3_2"/>
    <property type="match status" value="1"/>
</dbReference>
<dbReference type="CDD" id="cd02440">
    <property type="entry name" value="AdoMet_MTases"/>
    <property type="match status" value="1"/>
</dbReference>
<dbReference type="InterPro" id="IPR036736">
    <property type="entry name" value="ACP-like_sf"/>
</dbReference>
<dbReference type="SMART" id="SM00826">
    <property type="entry name" value="PKS_DH"/>
    <property type="match status" value="1"/>
</dbReference>
<dbReference type="InterPro" id="IPR014030">
    <property type="entry name" value="Ketoacyl_synth_N"/>
</dbReference>
<dbReference type="SUPFAM" id="SSF53901">
    <property type="entry name" value="Thiolase-like"/>
    <property type="match status" value="1"/>
</dbReference>
<sequence>MPQGDVAIVGMACRFAGDAKSPHEFYEMLLSGRDSWSKVPSSRFNVDARHHPSAQRRESLVCNGGYFLRESEAKWDAPFFSCSAVEARAMDPQQRLLLEVAYESLENAGFTLEAMADTETGCFVGGFTNDYKKIIERDTLATPHYAMPGNLRGPSVTLDTACSSSLTALHLACESINSESNKSRCALVGGTSLIIDAGDGCLLNELGFLSPDSRCFAFDSRANGYARGDGICMVVLKHMDDAIRDGDAIRGVVRASGINSDGRTAGIVLPNGDAQERLIRATYQMSGLDPADTQYVEFHGTGTRAGDPAEMGAVSRALAGPNRSPLYGGSVKTQIGHTEAAAGLAGLVKCVLAMERGMMPPQLNFDNPNPRLQLESCNVVIPTAPVPWPECETRRCSVNSFGFGGTNAHVIVDGYRRAGPEPVASDAVGARVFVLSAPDRDAVARQCRAHADHVEAHGTADVLRHYAFTLGQRRSMFQWRHAVVASSVDELAPLWRRDDLTAVRVKAPTNIAFVFTGQGAQWHAMGRELISWDVFASSVRRSAACLSALGCPWDAWDELTKAESASNVNQAGYSQPLCTVLQMALVDLLEHWGVRPSAVVGHSSGEIAAAYTVRALSRESCLNIAYQRGLFSEKAKTLRPGGSMMAVGLSVQQAQPYLARPKPSVVVGCVNSPSNVTLSGDRESLEELRAVFEQENIFCRLLQVENAYHSQQMLSVRDDYLTSIGDITPVETSSVAFYSTVLGRVVSTAQLTADYWVDNMCSPVEFVSALDDMVYANTETREPKRRSIAPNLLVEIGPHGALGGPIQQFKAARGGLDHLDYCSLLSRGKDASLTAMTAAASLWTKGAPVHLARLNRTGESTVLANLPPYRWNHSTSYWHETRVSRNERSPVFPRHDLIGSQLPSQNPLEPVWRNYLRLSEVPWLKDHQVHGDIVFPAAGMMSAVIEALRQHAASNSHGRDISGFELRDVSISRPLIIPDDDAGVETYLHLKRTRRGSWFEFSFCSCQQGDEFVEHACGLAQVQHTRQPTEVDGGKELREEILAHRKRWVDKDGACEHEVPLSTHFAFCKDNGIVFGANFQGLSKIRQDGTTASFEVTIPDSRSAMPESYESEYLIHPVTLDAVIQTVIVAVPRMEGVTKQAWVPTAVDSIRVSSDIAGRPGDVLHGICETSLSSPREMASCIMAGDGRFDTLPGLIIDGVKTTGLGSTRSSSQLAAETTSTKIYASATWKSDLDLLGASDLRRLVDSKMADDLDMGMFCFESYNIVTGLCRLALEKIGAGTSSLPPHLQKYVAWLRARCGVDDGGVFTPPSSPLGESHEDSGVLKRLEGFCEKYPVDGNLLRHVFDSLDAIFAQEAVPIDVLMANDNFTKYYREAHGMAVTNQLFRDWFDLKAHKKPSLRVIEIGAGTAATTLPVLQQLGNDGAGTPRFSQWTFTDISPGWFENARNLLGDWQRVEYRVLDIEKDLVDQGFEAESYDVVLAVNVLHATKNIQRTLENCKRLLKPGGNLVLGEITNRNDLGHFIVGVLPGWWAAEDGRKNGPLLLRSEWDDALKKAGFSGTDVVLSDNDDVDAHRVSNMVSTKPHNRAEAVPETVVVVVTDGSELTERLGLQIRSKLQHLNANVVIKDLETASAEVRDSSVIFLLEYESPFLEEMGQDGFDQVKHLLLHNKQVLWVTRSDPADGPGHPSKRIVSGLLRCLKSEDASRRPHELHFCRPLDGHVDSSSAVISRRICSMRSGLDEMETMEQDGVLAIPRYMPEQALNSSLARIANSDVAPKTASLVQAGRPLRLTVGQPGMLDTLHFVDDEAASEPLLDEDVCIQVQACALNFLDVMIAMGEIQRPVLGYEAAGIVRRVGSKVTRFAPGDRVIQMAPGSMRTYIRTDQANVHAMPQGLSLEEAVSIPVAYSTAYYTLIEIARLKKGESALIQIAKLSEAEIFCTVGSESKKQVIIALGIMPDRIFSSRDLSFDAGIKRVTNGRGVDVVVNSLAGEALRRSWICLAPYGRFIEVGKKDLLSNAGLDMQPFLKNTLFAGFNLEDMIISDPPRASELVSKVLKLFEAGAVDCIRPIVSYDMSNMESAFREMQRGSHTGKLVLRITPDSQASVIPPKPATLRLRPDATYLLVGGLGGLGRAQALFMADHGARHLAFVSRSGGAREEAKELFATLAKKGVDAKAHAADVADKAQLRAVLDDISNNMPPIRGVVQGAMVLDDSLFHNMSFQQWATATKPKIQGSWNLHQLLPRGLDFFVLLSSLAGIVGSASQANYAAGNTYQDALVHYRRSQGLAAQSIDLGVMGGIGWIHEHQDVAARMNDFGLVSHDPLPGSRTSSNRAVQTKIDEQNFFHVLQCALAGTGSLPSQLLVGACSGGIMQAAQKSNPDAQFSWLRDFASFAYLRELDVRDEAATDVGDKAEDRKLLDRLGRSRSADEAVDTVQQILLARISRIVSVPVTDIDTAKPVHTYGVDSLVAVELRNWLAMELKSDLSIFDLTSNAPIGDVCRKIAGRSALVVMS</sequence>
<proteinExistence type="predicted"/>
<dbReference type="InterPro" id="IPR016036">
    <property type="entry name" value="Malonyl_transacylase_ACP-bd"/>
</dbReference>
<keyword evidence="6" id="KW-0560">Oxidoreductase</keyword>
<dbReference type="InterPro" id="IPR014043">
    <property type="entry name" value="Acyl_transferase_dom"/>
</dbReference>
<dbReference type="InterPro" id="IPR029063">
    <property type="entry name" value="SAM-dependent_MTases_sf"/>
</dbReference>
<evidence type="ECO:0000256" key="9">
    <source>
        <dbReference type="PROSITE-ProRule" id="PRU01363"/>
    </source>
</evidence>
<keyword evidence="8" id="KW-0012">Acyltransferase</keyword>
<dbReference type="SMART" id="SM00823">
    <property type="entry name" value="PKS_PP"/>
    <property type="match status" value="1"/>
</dbReference>
<dbReference type="Pfam" id="PF00698">
    <property type="entry name" value="Acyl_transf_1"/>
    <property type="match status" value="1"/>
</dbReference>
<evidence type="ECO:0000256" key="5">
    <source>
        <dbReference type="ARBA" id="ARBA00022857"/>
    </source>
</evidence>
<dbReference type="InterPro" id="IPR001227">
    <property type="entry name" value="Ac_transferase_dom_sf"/>
</dbReference>
<organism evidence="13 14">
    <name type="scientific">Ophiocordyceps sinensis</name>
    <dbReference type="NCBI Taxonomy" id="72228"/>
    <lineage>
        <taxon>Eukaryota</taxon>
        <taxon>Fungi</taxon>
        <taxon>Dikarya</taxon>
        <taxon>Ascomycota</taxon>
        <taxon>Pezizomycotina</taxon>
        <taxon>Sordariomycetes</taxon>
        <taxon>Hypocreomycetidae</taxon>
        <taxon>Hypocreales</taxon>
        <taxon>Ophiocordycipitaceae</taxon>
        <taxon>Ophiocordyceps</taxon>
    </lineage>
</organism>
<dbReference type="SMART" id="SM00829">
    <property type="entry name" value="PKS_ER"/>
    <property type="match status" value="1"/>
</dbReference>
<keyword evidence="7" id="KW-0511">Multifunctional enzyme</keyword>
<dbReference type="CDD" id="cd05195">
    <property type="entry name" value="enoyl_red"/>
    <property type="match status" value="1"/>
</dbReference>
<dbReference type="InterPro" id="IPR016039">
    <property type="entry name" value="Thiolase-like"/>
</dbReference>
<gene>
    <name evidence="13" type="ORF">G6O67_006196</name>
</gene>
<dbReference type="SUPFAM" id="SSF53335">
    <property type="entry name" value="S-adenosyl-L-methionine-dependent methyltransferases"/>
    <property type="match status" value="1"/>
</dbReference>
<dbReference type="PROSITE" id="PS00012">
    <property type="entry name" value="PHOSPHOPANTETHEINE"/>
    <property type="match status" value="1"/>
</dbReference>
<protein>
    <recommendedName>
        <fullName evidence="15">Polyketide synthase</fullName>
    </recommendedName>
</protein>
<dbReference type="InterPro" id="IPR020841">
    <property type="entry name" value="PKS_Beta-ketoAc_synthase_dom"/>
</dbReference>
<dbReference type="SUPFAM" id="SSF51735">
    <property type="entry name" value="NAD(P)-binding Rossmann-fold domains"/>
    <property type="match status" value="2"/>
</dbReference>
<dbReference type="SUPFAM" id="SSF47336">
    <property type="entry name" value="ACP-like"/>
    <property type="match status" value="1"/>
</dbReference>
<dbReference type="PROSITE" id="PS50075">
    <property type="entry name" value="CARRIER"/>
    <property type="match status" value="1"/>
</dbReference>
<dbReference type="Pfam" id="PF00109">
    <property type="entry name" value="ketoacyl-synt"/>
    <property type="match status" value="1"/>
</dbReference>
<evidence type="ECO:0000259" key="11">
    <source>
        <dbReference type="PROSITE" id="PS52004"/>
    </source>
</evidence>
<dbReference type="InterPro" id="IPR057326">
    <property type="entry name" value="KR_dom"/>
</dbReference>